<evidence type="ECO:0000313" key="3">
    <source>
        <dbReference type="Proteomes" id="UP001369082"/>
    </source>
</evidence>
<accession>A0ABU9GLY3</accession>
<dbReference type="PANTHER" id="PTHR43792">
    <property type="entry name" value="GNAT FAMILY, PUTATIVE (AFU_ORTHOLOGUE AFUA_3G00765)-RELATED-RELATED"/>
    <property type="match status" value="1"/>
</dbReference>
<dbReference type="Proteomes" id="UP001369082">
    <property type="component" value="Unassembled WGS sequence"/>
</dbReference>
<dbReference type="SUPFAM" id="SSF55729">
    <property type="entry name" value="Acyl-CoA N-acyltransferases (Nat)"/>
    <property type="match status" value="1"/>
</dbReference>
<dbReference type="PANTHER" id="PTHR43792:SF1">
    <property type="entry name" value="N-ACETYLTRANSFERASE DOMAIN-CONTAINING PROTEIN"/>
    <property type="match status" value="1"/>
</dbReference>
<organism evidence="2 3">
    <name type="scientific">Psychromonas aquatilis</name>
    <dbReference type="NCBI Taxonomy" id="2005072"/>
    <lineage>
        <taxon>Bacteria</taxon>
        <taxon>Pseudomonadati</taxon>
        <taxon>Pseudomonadota</taxon>
        <taxon>Gammaproteobacteria</taxon>
        <taxon>Alteromonadales</taxon>
        <taxon>Psychromonadaceae</taxon>
        <taxon>Psychromonas</taxon>
    </lineage>
</organism>
<dbReference type="Gene3D" id="3.40.630.30">
    <property type="match status" value="1"/>
</dbReference>
<reference evidence="2 3" key="1">
    <citation type="submission" date="2024-02" db="EMBL/GenBank/DDBJ databases">
        <title>Bacteria isolated from the canopy kelp, Nereocystis luetkeana.</title>
        <authorList>
            <person name="Pfister C.A."/>
            <person name="Younker I.T."/>
            <person name="Light S.H."/>
        </authorList>
    </citation>
    <scope>NUCLEOTIDE SEQUENCE [LARGE SCALE GENOMIC DNA]</scope>
    <source>
        <strain evidence="2 3">TI.1.05</strain>
    </source>
</reference>
<dbReference type="RefSeq" id="WP_341596270.1">
    <property type="nucleotide sequence ID" value="NZ_JBAKAZ010000004.1"/>
</dbReference>
<comment type="caution">
    <text evidence="2">The sequence shown here is derived from an EMBL/GenBank/DDBJ whole genome shotgun (WGS) entry which is preliminary data.</text>
</comment>
<dbReference type="PROSITE" id="PS51186">
    <property type="entry name" value="GNAT"/>
    <property type="match status" value="1"/>
</dbReference>
<dbReference type="EMBL" id="JBAKAZ010000004">
    <property type="protein sequence ID" value="MEL0628321.1"/>
    <property type="molecule type" value="Genomic_DNA"/>
</dbReference>
<proteinExistence type="predicted"/>
<evidence type="ECO:0000313" key="2">
    <source>
        <dbReference type="EMBL" id="MEL0628321.1"/>
    </source>
</evidence>
<dbReference type="InterPro" id="IPR016181">
    <property type="entry name" value="Acyl_CoA_acyltransferase"/>
</dbReference>
<sequence>MMQLSTERLLLRPFKRSDWHALHQILSDVDVMQYSLNGPYSVQKSKAFLEQCILRSNNNEPTLLAAIDKHTQQLIGSCGFFPQTIQRVAELELGYRFAKDYWGKGLATEATLALKRYAFNEMKLTRLISLINSHHIASIRVAEKNKFRLEKKMLYAGKIPISMYAVMR</sequence>
<dbReference type="InterPro" id="IPR051531">
    <property type="entry name" value="N-acetyltransferase"/>
</dbReference>
<gene>
    <name evidence="2" type="ORF">V6256_01755</name>
</gene>
<protein>
    <submittedName>
        <fullName evidence="2">GNAT family N-acetyltransferase</fullName>
    </submittedName>
</protein>
<keyword evidence="3" id="KW-1185">Reference proteome</keyword>
<evidence type="ECO:0000259" key="1">
    <source>
        <dbReference type="PROSITE" id="PS51186"/>
    </source>
</evidence>
<name>A0ABU9GLY3_9GAMM</name>
<dbReference type="InterPro" id="IPR000182">
    <property type="entry name" value="GNAT_dom"/>
</dbReference>
<feature type="domain" description="N-acetyltransferase" evidence="1">
    <location>
        <begin position="9"/>
        <end position="168"/>
    </location>
</feature>
<dbReference type="Pfam" id="PF13302">
    <property type="entry name" value="Acetyltransf_3"/>
    <property type="match status" value="1"/>
</dbReference>